<keyword evidence="3" id="KW-0560">Oxidoreductase</keyword>
<comment type="caution">
    <text evidence="5">The sequence shown here is derived from an EMBL/GenBank/DDBJ whole genome shotgun (WGS) entry which is preliminary data.</text>
</comment>
<evidence type="ECO:0000256" key="2">
    <source>
        <dbReference type="ARBA" id="ARBA00023004"/>
    </source>
</evidence>
<dbReference type="Pfam" id="PF00067">
    <property type="entry name" value="p450"/>
    <property type="match status" value="1"/>
</dbReference>
<keyword evidence="6" id="KW-1185">Reference proteome</keyword>
<dbReference type="GO" id="GO:0016705">
    <property type="term" value="F:oxidoreductase activity, acting on paired donors, with incorporation or reduction of molecular oxygen"/>
    <property type="evidence" value="ECO:0007669"/>
    <property type="project" value="InterPro"/>
</dbReference>
<evidence type="ECO:0000313" key="5">
    <source>
        <dbReference type="EMBL" id="KAK3945624.1"/>
    </source>
</evidence>
<dbReference type="Gene3D" id="1.10.630.10">
    <property type="entry name" value="Cytochrome P450"/>
    <property type="match status" value="1"/>
</dbReference>
<dbReference type="AlphaFoldDB" id="A0AAN6NH08"/>
<evidence type="ECO:0000256" key="4">
    <source>
        <dbReference type="SAM" id="MobiDB-lite"/>
    </source>
</evidence>
<dbReference type="Proteomes" id="UP001303473">
    <property type="component" value="Unassembled WGS sequence"/>
</dbReference>
<evidence type="ECO:0000256" key="1">
    <source>
        <dbReference type="ARBA" id="ARBA00022723"/>
    </source>
</evidence>
<proteinExistence type="inferred from homology"/>
<evidence type="ECO:0000313" key="6">
    <source>
        <dbReference type="Proteomes" id="UP001303473"/>
    </source>
</evidence>
<evidence type="ECO:0008006" key="7">
    <source>
        <dbReference type="Google" id="ProtNLM"/>
    </source>
</evidence>
<keyword evidence="1 3" id="KW-0479">Metal-binding</keyword>
<dbReference type="SUPFAM" id="SSF48264">
    <property type="entry name" value="Cytochrome P450"/>
    <property type="match status" value="1"/>
</dbReference>
<keyword evidence="3" id="KW-0503">Monooxygenase</keyword>
<dbReference type="GO" id="GO:0020037">
    <property type="term" value="F:heme binding"/>
    <property type="evidence" value="ECO:0007669"/>
    <property type="project" value="InterPro"/>
</dbReference>
<dbReference type="GO" id="GO:0004497">
    <property type="term" value="F:monooxygenase activity"/>
    <property type="evidence" value="ECO:0007669"/>
    <property type="project" value="UniProtKB-KW"/>
</dbReference>
<keyword evidence="3" id="KW-0349">Heme</keyword>
<dbReference type="InterPro" id="IPR036396">
    <property type="entry name" value="Cyt_P450_sf"/>
</dbReference>
<dbReference type="InterPro" id="IPR017972">
    <property type="entry name" value="Cyt_P450_CS"/>
</dbReference>
<sequence>MPWSVGWTRRGNRTGVRQAEKDEQRRRRNRQFWAFSSGGRMCIGSHFAMQEMKLVVAAIYSNYNTYIVDDGGAAGQSDGCTGRPANERLFLRFEKVM</sequence>
<protein>
    <recommendedName>
        <fullName evidence="7">Cytochrome P450</fullName>
    </recommendedName>
</protein>
<evidence type="ECO:0000256" key="3">
    <source>
        <dbReference type="RuleBase" id="RU000461"/>
    </source>
</evidence>
<feature type="region of interest" description="Disordered" evidence="4">
    <location>
        <begin position="1"/>
        <end position="23"/>
    </location>
</feature>
<organism evidence="5 6">
    <name type="scientific">Diplogelasinospora grovesii</name>
    <dbReference type="NCBI Taxonomy" id="303347"/>
    <lineage>
        <taxon>Eukaryota</taxon>
        <taxon>Fungi</taxon>
        <taxon>Dikarya</taxon>
        <taxon>Ascomycota</taxon>
        <taxon>Pezizomycotina</taxon>
        <taxon>Sordariomycetes</taxon>
        <taxon>Sordariomycetidae</taxon>
        <taxon>Sordariales</taxon>
        <taxon>Diplogelasinosporaceae</taxon>
        <taxon>Diplogelasinospora</taxon>
    </lineage>
</organism>
<name>A0AAN6NH08_9PEZI</name>
<dbReference type="EMBL" id="MU853754">
    <property type="protein sequence ID" value="KAK3945624.1"/>
    <property type="molecule type" value="Genomic_DNA"/>
</dbReference>
<gene>
    <name evidence="5" type="ORF">QBC46DRAFT_371221</name>
</gene>
<accession>A0AAN6NH08</accession>
<reference evidence="6" key="1">
    <citation type="journal article" date="2023" name="Mol. Phylogenet. Evol.">
        <title>Genome-scale phylogeny and comparative genomics of the fungal order Sordariales.</title>
        <authorList>
            <person name="Hensen N."/>
            <person name="Bonometti L."/>
            <person name="Westerberg I."/>
            <person name="Brannstrom I.O."/>
            <person name="Guillou S."/>
            <person name="Cros-Aarteil S."/>
            <person name="Calhoun S."/>
            <person name="Haridas S."/>
            <person name="Kuo A."/>
            <person name="Mondo S."/>
            <person name="Pangilinan J."/>
            <person name="Riley R."/>
            <person name="LaButti K."/>
            <person name="Andreopoulos B."/>
            <person name="Lipzen A."/>
            <person name="Chen C."/>
            <person name="Yan M."/>
            <person name="Daum C."/>
            <person name="Ng V."/>
            <person name="Clum A."/>
            <person name="Steindorff A."/>
            <person name="Ohm R.A."/>
            <person name="Martin F."/>
            <person name="Silar P."/>
            <person name="Natvig D.O."/>
            <person name="Lalanne C."/>
            <person name="Gautier V."/>
            <person name="Ament-Velasquez S.L."/>
            <person name="Kruys A."/>
            <person name="Hutchinson M.I."/>
            <person name="Powell A.J."/>
            <person name="Barry K."/>
            <person name="Miller A.N."/>
            <person name="Grigoriev I.V."/>
            <person name="Debuchy R."/>
            <person name="Gladieux P."/>
            <person name="Hiltunen Thoren M."/>
            <person name="Johannesson H."/>
        </authorList>
    </citation>
    <scope>NUCLEOTIDE SEQUENCE [LARGE SCALE GENOMIC DNA]</scope>
    <source>
        <strain evidence="6">CBS 340.73</strain>
    </source>
</reference>
<dbReference type="GO" id="GO:0005506">
    <property type="term" value="F:iron ion binding"/>
    <property type="evidence" value="ECO:0007669"/>
    <property type="project" value="InterPro"/>
</dbReference>
<dbReference type="PROSITE" id="PS00086">
    <property type="entry name" value="CYTOCHROME_P450"/>
    <property type="match status" value="1"/>
</dbReference>
<dbReference type="InterPro" id="IPR001128">
    <property type="entry name" value="Cyt_P450"/>
</dbReference>
<comment type="similarity">
    <text evidence="3">Belongs to the cytochrome P450 family.</text>
</comment>
<keyword evidence="2 3" id="KW-0408">Iron</keyword>